<dbReference type="FunFam" id="1.25.40.540:FF:000003">
    <property type="entry name" value="Immunoglobulin (CD79A)-binding protein 1"/>
    <property type="match status" value="1"/>
</dbReference>
<comment type="caution">
    <text evidence="3">The sequence shown here is derived from an EMBL/GenBank/DDBJ whole genome shotgun (WGS) entry which is preliminary data.</text>
</comment>
<dbReference type="PANTHER" id="PTHR10933:SF9">
    <property type="entry name" value="IMMUNOGLOBULIN-BINDING PROTEIN 1"/>
    <property type="match status" value="1"/>
</dbReference>
<organism evidence="3 4">
    <name type="scientific">Parthenolecanium corni</name>
    <dbReference type="NCBI Taxonomy" id="536013"/>
    <lineage>
        <taxon>Eukaryota</taxon>
        <taxon>Metazoa</taxon>
        <taxon>Ecdysozoa</taxon>
        <taxon>Arthropoda</taxon>
        <taxon>Hexapoda</taxon>
        <taxon>Insecta</taxon>
        <taxon>Pterygota</taxon>
        <taxon>Neoptera</taxon>
        <taxon>Paraneoptera</taxon>
        <taxon>Hemiptera</taxon>
        <taxon>Sternorrhyncha</taxon>
        <taxon>Coccoidea</taxon>
        <taxon>Coccidae</taxon>
        <taxon>Parthenolecanium</taxon>
    </lineage>
</organism>
<name>A0AAN9TS83_9HEMI</name>
<dbReference type="InterPro" id="IPR007304">
    <property type="entry name" value="TAP46-like"/>
</dbReference>
<comment type="similarity">
    <text evidence="1">Belongs to the IGBP1/TAP42 family.</text>
</comment>
<dbReference type="GO" id="GO:0009966">
    <property type="term" value="P:regulation of signal transduction"/>
    <property type="evidence" value="ECO:0007669"/>
    <property type="project" value="InterPro"/>
</dbReference>
<dbReference type="Gene3D" id="1.25.40.540">
    <property type="entry name" value="TAP42-like family"/>
    <property type="match status" value="1"/>
</dbReference>
<dbReference type="GO" id="GO:0005829">
    <property type="term" value="C:cytosol"/>
    <property type="evidence" value="ECO:0007669"/>
    <property type="project" value="TreeGrafter"/>
</dbReference>
<dbReference type="EMBL" id="JBBCAQ010000006">
    <property type="protein sequence ID" value="KAK7603163.1"/>
    <property type="molecule type" value="Genomic_DNA"/>
</dbReference>
<proteinExistence type="inferred from homology"/>
<feature type="region of interest" description="Disordered" evidence="2">
    <location>
        <begin position="326"/>
        <end position="362"/>
    </location>
</feature>
<reference evidence="3 4" key="1">
    <citation type="submission" date="2024-03" db="EMBL/GenBank/DDBJ databases">
        <title>Adaptation during the transition from Ophiocordyceps entomopathogen to insect associate is accompanied by gene loss and intensified selection.</title>
        <authorList>
            <person name="Ward C.M."/>
            <person name="Onetto C.A."/>
            <person name="Borneman A.R."/>
        </authorList>
    </citation>
    <scope>NUCLEOTIDE SEQUENCE [LARGE SCALE GENOMIC DNA]</scope>
    <source>
        <strain evidence="3">AWRI1</strain>
        <tissue evidence="3">Single Adult Female</tissue>
    </source>
</reference>
<dbReference type="AlphaFoldDB" id="A0AAN9TS83"/>
<protein>
    <recommendedName>
        <fullName evidence="5">Immunoglobulin-binding protein 1</fullName>
    </recommendedName>
</protein>
<accession>A0AAN9TS83</accession>
<dbReference type="InterPro" id="IPR038511">
    <property type="entry name" value="TAP42/TAP46-like_sf"/>
</dbReference>
<evidence type="ECO:0000313" key="4">
    <source>
        <dbReference type="Proteomes" id="UP001367676"/>
    </source>
</evidence>
<dbReference type="Pfam" id="PF04177">
    <property type="entry name" value="TAP42"/>
    <property type="match status" value="1"/>
</dbReference>
<evidence type="ECO:0000256" key="1">
    <source>
        <dbReference type="ARBA" id="ARBA00034730"/>
    </source>
</evidence>
<evidence type="ECO:0000256" key="2">
    <source>
        <dbReference type="SAM" id="MobiDB-lite"/>
    </source>
</evidence>
<keyword evidence="4" id="KW-1185">Reference proteome</keyword>
<evidence type="ECO:0000313" key="3">
    <source>
        <dbReference type="EMBL" id="KAK7603163.1"/>
    </source>
</evidence>
<dbReference type="PANTHER" id="PTHR10933">
    <property type="entry name" value="IMMUNOGLOBULIN-BINDING PROTEIN 1"/>
    <property type="match status" value="1"/>
</dbReference>
<dbReference type="GO" id="GO:0051721">
    <property type="term" value="F:protein phosphatase 2A binding"/>
    <property type="evidence" value="ECO:0007669"/>
    <property type="project" value="TreeGrafter"/>
</dbReference>
<sequence>MENDPRELGNSDEKSISECFDEALKTFEEISNCELATNSSEVQYKVKKCMNLLEDVTRMVSSAGIFSSNESVEEIDTSNVKFLLLPVLLGTLALKLTSGDRLEIVKTAEMYFRDFLQRCKDYSIKENIEIPPFENTEETNSGDTPSFSPRNVDMMAMARRRASKIQQYHEQKDLENQMALLRKEFDSPHVDDEVKRKYYLSYINCYVNKALEDLDCLISEKSLLTRVNKEKVFGAPVWDDEVEKSRKNYRSKPLQPILITKDELQKKVFGYGYPGLPTVTVKELYEQRMRDGTWAPPSLDNPTSLVDFSKDEISILEQNELDKIEKEQKLDKDDSEYLERARSMDEYKDDHRRGEGNRYNRS</sequence>
<gene>
    <name evidence="3" type="ORF">V9T40_003162</name>
</gene>
<evidence type="ECO:0008006" key="5">
    <source>
        <dbReference type="Google" id="ProtNLM"/>
    </source>
</evidence>
<dbReference type="GO" id="GO:0035303">
    <property type="term" value="P:regulation of dephosphorylation"/>
    <property type="evidence" value="ECO:0007669"/>
    <property type="project" value="TreeGrafter"/>
</dbReference>
<dbReference type="Proteomes" id="UP001367676">
    <property type="component" value="Unassembled WGS sequence"/>
</dbReference>